<comment type="similarity">
    <text evidence="1 2">Belongs to the outer membrane factor (OMF) (TC 1.B.17) family.</text>
</comment>
<keyword evidence="2" id="KW-0564">Palmitate</keyword>
<evidence type="ECO:0000256" key="1">
    <source>
        <dbReference type="ARBA" id="ARBA00007613"/>
    </source>
</evidence>
<dbReference type="NCBIfam" id="TIGR01845">
    <property type="entry name" value="outer_NodT"/>
    <property type="match status" value="1"/>
</dbReference>
<dbReference type="STRING" id="338966.Ppro_0412"/>
<evidence type="ECO:0000313" key="5">
    <source>
        <dbReference type="Proteomes" id="UP000006732"/>
    </source>
</evidence>
<accession>A1AL26</accession>
<evidence type="ECO:0000256" key="2">
    <source>
        <dbReference type="RuleBase" id="RU362097"/>
    </source>
</evidence>
<dbReference type="GO" id="GO:0015562">
    <property type="term" value="F:efflux transmembrane transporter activity"/>
    <property type="evidence" value="ECO:0007669"/>
    <property type="project" value="InterPro"/>
</dbReference>
<dbReference type="EMBL" id="CP000482">
    <property type="protein sequence ID" value="ABK98046.1"/>
    <property type="molecule type" value="Genomic_DNA"/>
</dbReference>
<dbReference type="InterPro" id="IPR010131">
    <property type="entry name" value="MdtP/NodT-like"/>
</dbReference>
<dbReference type="OrthoDB" id="9783163at2"/>
<name>A1AL26_PELPD</name>
<dbReference type="KEGG" id="ppd:Ppro_0412"/>
<dbReference type="RefSeq" id="WP_011734360.1">
    <property type="nucleotide sequence ID" value="NC_008609.1"/>
</dbReference>
<dbReference type="HOGENOM" id="CLU_012817_13_3_7"/>
<dbReference type="Proteomes" id="UP000006732">
    <property type="component" value="Chromosome"/>
</dbReference>
<dbReference type="InterPro" id="IPR003423">
    <property type="entry name" value="OMP_efflux"/>
</dbReference>
<evidence type="ECO:0000313" key="4">
    <source>
        <dbReference type="EMBL" id="ABK98046.1"/>
    </source>
</evidence>
<proteinExistence type="inferred from homology"/>
<sequence length="477" mass="51853">MRRLLVLTLATLLAGCMIGPDYHRPVVETPSSFIYEDKEARATADTEWWKQFQDPVLDALISDALTNNKNIKIAAANIEQASGFLTQTRSPLFPQLGYGADAGRQRLSENNAIPVSPGINNPQDYFQLFGGASWELDLWGHVRRLSEFARANLLANQEARRGVILTLVAAVAGDYLQLRGLDEQLVISKRNLAAYADSVKLFELQFQYGQISMLNVQQARTQYETAAATISQIESQISQLENALSILLGRNPGSIPRGKTIHQLASPAVPAGLPSQLLERRPDLAQAEQNLIAANAQIGAAKALYFPTISLTGNFGFASENLSDLFKGPSKLWSYGGSITGPIFTAGAISGQVRQSEALQKAALQRYEAAIQSAFADVENALVIRQKLAGQLLAQERLVKASQEYEQLAKLQYDGGYAPYLTVLSAQQQLFPAELTLTQLRASLLTSYANLYKAMGGGWVDAADRLAGTPPAASPRL</sequence>
<dbReference type="PROSITE" id="PS51257">
    <property type="entry name" value="PROKAR_LIPOPROTEIN"/>
    <property type="match status" value="1"/>
</dbReference>
<evidence type="ECO:0000256" key="3">
    <source>
        <dbReference type="SAM" id="Coils"/>
    </source>
</evidence>
<dbReference type="Gene3D" id="2.20.200.10">
    <property type="entry name" value="Outer membrane efflux proteins (OEP)"/>
    <property type="match status" value="1"/>
</dbReference>
<comment type="subcellular location">
    <subcellularLocation>
        <location evidence="2">Cell membrane</location>
        <topology evidence="2">Lipid-anchor</topology>
    </subcellularLocation>
</comment>
<keyword evidence="2" id="KW-0472">Membrane</keyword>
<dbReference type="AlphaFoldDB" id="A1AL26"/>
<keyword evidence="2" id="KW-1134">Transmembrane beta strand</keyword>
<dbReference type="eggNOG" id="COG1538">
    <property type="taxonomic scope" value="Bacteria"/>
</dbReference>
<keyword evidence="3" id="KW-0175">Coiled coil</keyword>
<dbReference type="SUPFAM" id="SSF56954">
    <property type="entry name" value="Outer membrane efflux proteins (OEP)"/>
    <property type="match status" value="1"/>
</dbReference>
<dbReference type="Gene3D" id="1.20.1600.10">
    <property type="entry name" value="Outer membrane efflux proteins (OEP)"/>
    <property type="match status" value="1"/>
</dbReference>
<gene>
    <name evidence="4" type="ordered locus">Ppro_0412</name>
</gene>
<dbReference type="GO" id="GO:0005886">
    <property type="term" value="C:plasma membrane"/>
    <property type="evidence" value="ECO:0007669"/>
    <property type="project" value="UniProtKB-SubCell"/>
</dbReference>
<protein>
    <submittedName>
        <fullName evidence="4">RND efflux system, outer membrane lipoprotein, NodT family</fullName>
    </submittedName>
</protein>
<keyword evidence="2" id="KW-0812">Transmembrane</keyword>
<keyword evidence="5" id="KW-1185">Reference proteome</keyword>
<reference evidence="4 5" key="1">
    <citation type="submission" date="2006-10" db="EMBL/GenBank/DDBJ databases">
        <title>Complete sequence of chromosome of Pelobacter propionicus DSM 2379.</title>
        <authorList>
            <consortium name="US DOE Joint Genome Institute"/>
            <person name="Copeland A."/>
            <person name="Lucas S."/>
            <person name="Lapidus A."/>
            <person name="Barry K."/>
            <person name="Detter J.C."/>
            <person name="Glavina del Rio T."/>
            <person name="Hammon N."/>
            <person name="Israni S."/>
            <person name="Dalin E."/>
            <person name="Tice H."/>
            <person name="Pitluck S."/>
            <person name="Saunders E."/>
            <person name="Brettin T."/>
            <person name="Bruce D."/>
            <person name="Han C."/>
            <person name="Tapia R."/>
            <person name="Schmutz J."/>
            <person name="Larimer F."/>
            <person name="Land M."/>
            <person name="Hauser L."/>
            <person name="Kyrpides N."/>
            <person name="Kim E."/>
            <person name="Lovley D."/>
            <person name="Richardson P."/>
        </authorList>
    </citation>
    <scope>NUCLEOTIDE SEQUENCE [LARGE SCALE GENOMIC DNA]</scope>
    <source>
        <strain evidence="5">DSM 2379 / NBRC 103807 / OttBd1</strain>
    </source>
</reference>
<dbReference type="Pfam" id="PF02321">
    <property type="entry name" value="OEP"/>
    <property type="match status" value="2"/>
</dbReference>
<organism evidence="4 5">
    <name type="scientific">Pelobacter propionicus (strain DSM 2379 / NBRC 103807 / OttBd1)</name>
    <dbReference type="NCBI Taxonomy" id="338966"/>
    <lineage>
        <taxon>Bacteria</taxon>
        <taxon>Pseudomonadati</taxon>
        <taxon>Thermodesulfobacteriota</taxon>
        <taxon>Desulfuromonadia</taxon>
        <taxon>Desulfuromonadales</taxon>
        <taxon>Desulfuromonadaceae</taxon>
        <taxon>Pelobacter</taxon>
    </lineage>
</organism>
<feature type="coiled-coil region" evidence="3">
    <location>
        <begin position="216"/>
        <end position="250"/>
    </location>
</feature>
<dbReference type="PANTHER" id="PTHR30203">
    <property type="entry name" value="OUTER MEMBRANE CATION EFFLUX PROTEIN"/>
    <property type="match status" value="1"/>
</dbReference>
<keyword evidence="2 4" id="KW-0449">Lipoprotein</keyword>